<dbReference type="InterPro" id="IPR052579">
    <property type="entry name" value="Zinc_finger_SWIM"/>
</dbReference>
<protein>
    <recommendedName>
        <fullName evidence="1">ZSWIM1/3 RNaseH-like domain-containing protein</fullName>
    </recommendedName>
</protein>
<feature type="domain" description="ZSWIM1/3 RNaseH-like" evidence="1">
    <location>
        <begin position="35"/>
        <end position="124"/>
    </location>
</feature>
<dbReference type="Pfam" id="PF21056">
    <property type="entry name" value="ZSWIM1-3_RNaseH-like"/>
    <property type="match status" value="1"/>
</dbReference>
<comment type="caution">
    <text evidence="2">The sequence shown here is derived from an EMBL/GenBank/DDBJ whole genome shotgun (WGS) entry which is preliminary data.</text>
</comment>
<dbReference type="PANTHER" id="PTHR31569">
    <property type="entry name" value="SWIM-TYPE DOMAIN-CONTAINING PROTEIN"/>
    <property type="match status" value="1"/>
</dbReference>
<evidence type="ECO:0000259" key="1">
    <source>
        <dbReference type="Pfam" id="PF21056"/>
    </source>
</evidence>
<name>A0A8T0Y3R4_9STRA</name>
<gene>
    <name evidence="2" type="ORF">PC113_g21645</name>
</gene>
<reference evidence="2" key="1">
    <citation type="submission" date="2018-10" db="EMBL/GenBank/DDBJ databases">
        <title>Effector identification in a new, highly contiguous assembly of the strawberry crown rot pathogen Phytophthora cactorum.</title>
        <authorList>
            <person name="Armitage A.D."/>
            <person name="Nellist C.F."/>
            <person name="Bates H."/>
            <person name="Vickerstaff R.J."/>
            <person name="Harrison R.J."/>
        </authorList>
    </citation>
    <scope>NUCLEOTIDE SEQUENCE</scope>
    <source>
        <strain evidence="2">15-7</strain>
    </source>
</reference>
<dbReference type="AlphaFoldDB" id="A0A8T0Y3R4"/>
<proteinExistence type="predicted"/>
<dbReference type="VEuPathDB" id="FungiDB:PC110_g20819"/>
<dbReference type="PANTHER" id="PTHR31569:SF4">
    <property type="entry name" value="SWIM-TYPE DOMAIN-CONTAINING PROTEIN"/>
    <property type="match status" value="1"/>
</dbReference>
<organism evidence="2 3">
    <name type="scientific">Phytophthora cactorum</name>
    <dbReference type="NCBI Taxonomy" id="29920"/>
    <lineage>
        <taxon>Eukaryota</taxon>
        <taxon>Sar</taxon>
        <taxon>Stramenopiles</taxon>
        <taxon>Oomycota</taxon>
        <taxon>Peronosporomycetes</taxon>
        <taxon>Peronosporales</taxon>
        <taxon>Peronosporaceae</taxon>
        <taxon>Phytophthora</taxon>
    </lineage>
</organism>
<dbReference type="EMBL" id="RCMG01001441">
    <property type="protein sequence ID" value="KAG2827298.1"/>
    <property type="molecule type" value="Genomic_DNA"/>
</dbReference>
<sequence length="203" mass="23882">MRRKTESKSLYATYKTKEARRGSITVESRLDCCFREFCSHEGNTATVYVDGEKLSQTIRFQTHQMRWFFEAFPEVMMVDATRNTNDARYKLFSFMIHDVFGHGQFAQHALMENESTECLTNAVTSSRHLTRSEAEYDTARKYMYSIVEGKQITLEQEPESKHAFLKYFDANWHQCRRMWSGFGRSDVPHLTLLITGWKLREAI</sequence>
<dbReference type="InterPro" id="IPR048324">
    <property type="entry name" value="ZSWIM1-3_RNaseH-like"/>
</dbReference>
<dbReference type="Proteomes" id="UP000735874">
    <property type="component" value="Unassembled WGS sequence"/>
</dbReference>
<evidence type="ECO:0000313" key="2">
    <source>
        <dbReference type="EMBL" id="KAG2827298.1"/>
    </source>
</evidence>
<accession>A0A8T0Y3R4</accession>
<evidence type="ECO:0000313" key="3">
    <source>
        <dbReference type="Proteomes" id="UP000735874"/>
    </source>
</evidence>